<dbReference type="RefSeq" id="WP_041103063.1">
    <property type="nucleotide sequence ID" value="NZ_AP013353.1"/>
</dbReference>
<dbReference type="GO" id="GO:0016787">
    <property type="term" value="F:hydrolase activity"/>
    <property type="evidence" value="ECO:0007669"/>
    <property type="project" value="UniProtKB-UniRule"/>
</dbReference>
<evidence type="ECO:0000256" key="10">
    <source>
        <dbReference type="ARBA" id="ARBA00048988"/>
    </source>
</evidence>
<dbReference type="GO" id="GO:0005524">
    <property type="term" value="F:ATP binding"/>
    <property type="evidence" value="ECO:0007669"/>
    <property type="project" value="UniProtKB-UniRule"/>
</dbReference>
<dbReference type="EMBL" id="AP013353">
    <property type="protein sequence ID" value="BAP01042.1"/>
    <property type="molecule type" value="Genomic_DNA"/>
</dbReference>
<evidence type="ECO:0000259" key="13">
    <source>
        <dbReference type="PROSITE" id="PS51217"/>
    </source>
</evidence>
<keyword evidence="7" id="KW-0413">Isomerase</keyword>
<dbReference type="Pfam" id="PF00580">
    <property type="entry name" value="UvrD-helicase"/>
    <property type="match status" value="1"/>
</dbReference>
<dbReference type="PROSITE" id="PS51198">
    <property type="entry name" value="UVRD_HELICASE_ATP_BIND"/>
    <property type="match status" value="1"/>
</dbReference>
<dbReference type="GO" id="GO:0003677">
    <property type="term" value="F:DNA binding"/>
    <property type="evidence" value="ECO:0007669"/>
    <property type="project" value="UniProtKB-KW"/>
</dbReference>
<evidence type="ECO:0000256" key="11">
    <source>
        <dbReference type="PROSITE-ProRule" id="PRU00560"/>
    </source>
</evidence>
<keyword evidence="5 11" id="KW-0067">ATP-binding</keyword>
<accession>A0AAT9F823</accession>
<dbReference type="GO" id="GO:0033202">
    <property type="term" value="C:DNA helicase complex"/>
    <property type="evidence" value="ECO:0007669"/>
    <property type="project" value="TreeGrafter"/>
</dbReference>
<dbReference type="CDD" id="cd17932">
    <property type="entry name" value="DEXQc_UvrD"/>
    <property type="match status" value="1"/>
</dbReference>
<dbReference type="Gene3D" id="1.10.486.10">
    <property type="entry name" value="PCRA, domain 4"/>
    <property type="match status" value="1"/>
</dbReference>
<dbReference type="PANTHER" id="PTHR11070">
    <property type="entry name" value="UVRD / RECB / PCRA DNA HELICASE FAMILY MEMBER"/>
    <property type="match status" value="1"/>
</dbReference>
<dbReference type="InterPro" id="IPR014017">
    <property type="entry name" value="DNA_helicase_UvrD-like_C"/>
</dbReference>
<dbReference type="SUPFAM" id="SSF52540">
    <property type="entry name" value="P-loop containing nucleoside triphosphate hydrolases"/>
    <property type="match status" value="1"/>
</dbReference>
<feature type="domain" description="UvrD-like helicase ATP-binding" evidence="12">
    <location>
        <begin position="11"/>
        <end position="298"/>
    </location>
</feature>
<dbReference type="EC" id="5.6.2.4" evidence="9"/>
<dbReference type="PROSITE" id="PS51217">
    <property type="entry name" value="UVRD_HELICASE_CTER"/>
    <property type="match status" value="1"/>
</dbReference>
<evidence type="ECO:0000256" key="8">
    <source>
        <dbReference type="ARBA" id="ARBA00034617"/>
    </source>
</evidence>
<dbReference type="Pfam" id="PF13361">
    <property type="entry name" value="UvrD_C"/>
    <property type="match status" value="1"/>
</dbReference>
<dbReference type="InterPro" id="IPR014016">
    <property type="entry name" value="UvrD-like_ATP-bd"/>
</dbReference>
<reference evidence="14" key="2">
    <citation type="journal article" date="2014" name="Genome Announc.">
        <title>Complete Genome Sequence of Mycoplasma californicum Strain HAZ160_1 from Bovine Mastitic Milk in Japan.</title>
        <authorList>
            <person name="Hata E."/>
            <person name="Murakami K."/>
        </authorList>
    </citation>
    <scope>NUCLEOTIDE SEQUENCE</scope>
    <source>
        <strain evidence="14">HAZ160_1</strain>
    </source>
</reference>
<name>A0AAT9F823_9BACT</name>
<dbReference type="GO" id="GO:0000725">
    <property type="term" value="P:recombinational repair"/>
    <property type="evidence" value="ECO:0007669"/>
    <property type="project" value="TreeGrafter"/>
</dbReference>
<reference evidence="14" key="3">
    <citation type="journal article" date="2019" name="Vet. Microbiol.">
        <title>Mutations associated with change of susceptibility to lincosamides and/or macrolides in field and laboratory-derived Mycoplasma californicum strains in Japan, and development of a rapid detection method for these mutations.</title>
        <authorList>
            <person name="Hata E."/>
            <person name="Nagai K."/>
            <person name="Murakami K."/>
        </authorList>
    </citation>
    <scope>NUCLEOTIDE SEQUENCE</scope>
    <source>
        <strain evidence="14">HAZ160_1</strain>
    </source>
</reference>
<evidence type="ECO:0000256" key="1">
    <source>
        <dbReference type="ARBA" id="ARBA00009922"/>
    </source>
</evidence>
<feature type="domain" description="UvrD-like helicase C-terminal" evidence="13">
    <location>
        <begin position="299"/>
        <end position="571"/>
    </location>
</feature>
<protein>
    <recommendedName>
        <fullName evidence="9">DNA 3'-5' helicase</fullName>
        <ecNumber evidence="9">5.6.2.4</ecNumber>
    </recommendedName>
</protein>
<evidence type="ECO:0000313" key="14">
    <source>
        <dbReference type="EMBL" id="BAP01042.1"/>
    </source>
</evidence>
<dbReference type="Gene3D" id="1.10.10.160">
    <property type="match status" value="1"/>
</dbReference>
<evidence type="ECO:0000256" key="6">
    <source>
        <dbReference type="ARBA" id="ARBA00023125"/>
    </source>
</evidence>
<reference evidence="14" key="4">
    <citation type="submission" date="2024-06" db="EMBL/GenBank/DDBJ databases">
        <authorList>
            <consortium name="Mycoplasma californicum genome sequencing consortium"/>
            <person name="Hata E."/>
            <person name="Tanaka K."/>
            <person name="Tamamura Y."/>
        </authorList>
    </citation>
    <scope>NUCLEOTIDE SEQUENCE</scope>
    <source>
        <strain evidence="14">HAZ160_1</strain>
    </source>
</reference>
<evidence type="ECO:0000256" key="3">
    <source>
        <dbReference type="ARBA" id="ARBA00022801"/>
    </source>
</evidence>
<evidence type="ECO:0000256" key="4">
    <source>
        <dbReference type="ARBA" id="ARBA00022806"/>
    </source>
</evidence>
<dbReference type="KEGG" id="mcm:MCAL160_0477"/>
<dbReference type="Gene3D" id="3.40.50.300">
    <property type="entry name" value="P-loop containing nucleotide triphosphate hydrolases"/>
    <property type="match status" value="2"/>
</dbReference>
<dbReference type="GO" id="GO:0005829">
    <property type="term" value="C:cytosol"/>
    <property type="evidence" value="ECO:0007669"/>
    <property type="project" value="TreeGrafter"/>
</dbReference>
<dbReference type="CDD" id="cd18807">
    <property type="entry name" value="SF1_C_UvrD"/>
    <property type="match status" value="1"/>
</dbReference>
<keyword evidence="2 11" id="KW-0547">Nucleotide-binding</keyword>
<dbReference type="InterPro" id="IPR000212">
    <property type="entry name" value="DNA_helicase_UvrD/REP"/>
</dbReference>
<comment type="similarity">
    <text evidence="1">Belongs to the helicase family. UvrD subfamily.</text>
</comment>
<comment type="catalytic activity">
    <reaction evidence="10">
        <text>ATP + H2O = ADP + phosphate + H(+)</text>
        <dbReference type="Rhea" id="RHEA:13065"/>
        <dbReference type="ChEBI" id="CHEBI:15377"/>
        <dbReference type="ChEBI" id="CHEBI:15378"/>
        <dbReference type="ChEBI" id="CHEBI:30616"/>
        <dbReference type="ChEBI" id="CHEBI:43474"/>
        <dbReference type="ChEBI" id="CHEBI:456216"/>
        <dbReference type="EC" id="5.6.2.4"/>
    </reaction>
</comment>
<reference evidence="14" key="1">
    <citation type="journal article" date="2014" name="Appl. Environ. Microbiol.">
        <title>Molecular Epidemiology of Cases of Mycoplasma californicum Infection in Japan.</title>
        <authorList>
            <person name="Hata E."/>
            <person name="Suzuki K."/>
            <person name="Hanyu H."/>
            <person name="Itoh M."/>
            <person name="Higuchi H."/>
            <person name="Kobayashi H."/>
        </authorList>
    </citation>
    <scope>NUCLEOTIDE SEQUENCE</scope>
    <source>
        <strain evidence="14">HAZ160_1</strain>
    </source>
</reference>
<keyword evidence="4 11" id="KW-0347">Helicase</keyword>
<evidence type="ECO:0000256" key="5">
    <source>
        <dbReference type="ARBA" id="ARBA00022840"/>
    </source>
</evidence>
<dbReference type="GO" id="GO:0043138">
    <property type="term" value="F:3'-5' DNA helicase activity"/>
    <property type="evidence" value="ECO:0007669"/>
    <property type="project" value="UniProtKB-EC"/>
</dbReference>
<dbReference type="AlphaFoldDB" id="A0AAT9F823"/>
<dbReference type="InterPro" id="IPR027417">
    <property type="entry name" value="P-loop_NTPase"/>
</dbReference>
<comment type="catalytic activity">
    <reaction evidence="8">
        <text>Couples ATP hydrolysis with the unwinding of duplex DNA by translocating in the 3'-5' direction.</text>
        <dbReference type="EC" id="5.6.2.4"/>
    </reaction>
</comment>
<feature type="binding site" evidence="11">
    <location>
        <begin position="32"/>
        <end position="39"/>
    </location>
    <ligand>
        <name>ATP</name>
        <dbReference type="ChEBI" id="CHEBI:30616"/>
    </ligand>
</feature>
<evidence type="ECO:0000256" key="2">
    <source>
        <dbReference type="ARBA" id="ARBA00022741"/>
    </source>
</evidence>
<gene>
    <name evidence="14" type="primary">uvrD</name>
    <name evidence="14" type="ORF">MCAL160_0477</name>
</gene>
<proteinExistence type="inferred from homology"/>
<evidence type="ECO:0000256" key="9">
    <source>
        <dbReference type="ARBA" id="ARBA00034808"/>
    </source>
</evidence>
<evidence type="ECO:0000259" key="12">
    <source>
        <dbReference type="PROSITE" id="PS51198"/>
    </source>
</evidence>
<sequence>MSNNKTDKILLHLNTEQKEALLYFDGPLRIIAGAGSGKTRVLTRKIAYLINELAIPPSDILALTFTNKAANEMTQRIHQYTPPHLDRVQVSTFHSLCARILRAEAFHLNLPADFQIIDATDQKAIIKRLLPDFEMGEEDESMGVAEILRVISLAKNKNYNSAELVSELNDLYTENIELNERLGQIFDRYNSHLHELKSLDFDDLIIKTHELFTQNQSVATFWSNRFSYILVDEFQDTSRMQYEIVKKLSGSKTQLTIVGDPDQTIYSWRGADVNLILNFDKDFANTKTIILKENYRSTQKILDAANNLIKHNQNRFHKDLVTNNASGEDIEYTHAFSNEAEARWVVQTINKLKKQKIQLKNIAIFYRSNYYSRPFEEELIKENINHRIFNGLKFYQRKEIKDSLSYLRLIYDGLDLPLLRIINTPSRKIGKLTLAQLQKFAAEKKMSLWQTFLNYAKDLPVSKEVKKNIVDLINNVNYHRRALQSNPIHLVLEKFLNKIGYFEYLNTDVALKGTGKDNVNELIRSIKNWEENNKDKGIKEYLEFVSLASAGDDYDNSTNYVTLMTVHSAKGLEFDNIFLVGMSEYIFPNVHALSSAKNEDLEEERRLAYVGITRAKKRLFISDSRGVLIGSQIQKKPSRFIKETGIDINKYILQKEAISTNYDDITDHKQIKEINRSMIPGDIISHTHFGEGTVLEVNNDTIVVRFAGSNIGQEKTLSKNHPSIRLLREEGQ</sequence>
<dbReference type="PANTHER" id="PTHR11070:SF2">
    <property type="entry name" value="ATP-DEPENDENT DNA HELICASE SRS2"/>
    <property type="match status" value="1"/>
</dbReference>
<keyword evidence="6" id="KW-0238">DNA-binding</keyword>
<dbReference type="InterPro" id="IPR013986">
    <property type="entry name" value="DExx_box_DNA_helicase_dom_sf"/>
</dbReference>
<keyword evidence="3 11" id="KW-0378">Hydrolase</keyword>
<organism evidence="14">
    <name type="scientific">Mycoplasmopsis californica HAZ160_1</name>
    <dbReference type="NCBI Taxonomy" id="1397850"/>
    <lineage>
        <taxon>Bacteria</taxon>
        <taxon>Bacillati</taxon>
        <taxon>Mycoplasmatota</taxon>
        <taxon>Mycoplasmoidales</taxon>
        <taxon>Metamycoplasmataceae</taxon>
        <taxon>Mycoplasmopsis</taxon>
    </lineage>
</organism>
<evidence type="ECO:0000256" key="7">
    <source>
        <dbReference type="ARBA" id="ARBA00023235"/>
    </source>
</evidence>